<dbReference type="Pfam" id="PF01435">
    <property type="entry name" value="Peptidase_M48"/>
    <property type="match status" value="1"/>
</dbReference>
<evidence type="ECO:0000256" key="5">
    <source>
        <dbReference type="ARBA" id="ARBA00023049"/>
    </source>
</evidence>
<dbReference type="GO" id="GO:0006508">
    <property type="term" value="P:proteolysis"/>
    <property type="evidence" value="ECO:0007669"/>
    <property type="project" value="UniProtKB-KW"/>
</dbReference>
<feature type="domain" description="Peptidase M48" evidence="8">
    <location>
        <begin position="20"/>
        <end position="178"/>
    </location>
</feature>
<keyword evidence="3 6" id="KW-0378">Hydrolase</keyword>
<reference evidence="9 11" key="1">
    <citation type="submission" date="2020-01" db="EMBL/GenBank/DDBJ databases">
        <title>the WGS Modestobacter muralis CPCC 204518.</title>
        <authorList>
            <person name="Jiang Z."/>
        </authorList>
    </citation>
    <scope>NUCLEOTIDE SEQUENCE [LARGE SCALE GENOMIC DNA]</scope>
    <source>
        <strain evidence="9 11">DSM 100205</strain>
    </source>
</reference>
<dbReference type="EMBL" id="JAAGWB010000041">
    <property type="protein sequence ID" value="NEN52142.1"/>
    <property type="molecule type" value="Genomic_DNA"/>
</dbReference>
<dbReference type="EMBL" id="JAAGWH010000039">
    <property type="protein sequence ID" value="NEK95254.1"/>
    <property type="molecule type" value="Genomic_DNA"/>
</dbReference>
<dbReference type="Proteomes" id="UP000468828">
    <property type="component" value="Unassembled WGS sequence"/>
</dbReference>
<proteinExistence type="inferred from homology"/>
<evidence type="ECO:0000256" key="3">
    <source>
        <dbReference type="ARBA" id="ARBA00022801"/>
    </source>
</evidence>
<organism evidence="10 12">
    <name type="scientific">Modestobacter muralis</name>
    <dbReference type="NCBI Taxonomy" id="1608614"/>
    <lineage>
        <taxon>Bacteria</taxon>
        <taxon>Bacillati</taxon>
        <taxon>Actinomycetota</taxon>
        <taxon>Actinomycetes</taxon>
        <taxon>Geodermatophilales</taxon>
        <taxon>Geodermatophilaceae</taxon>
        <taxon>Modestobacter</taxon>
    </lineage>
</organism>
<feature type="compositionally biased region" description="Basic and acidic residues" evidence="7">
    <location>
        <begin position="203"/>
        <end position="216"/>
    </location>
</feature>
<evidence type="ECO:0000313" key="9">
    <source>
        <dbReference type="EMBL" id="NEK95254.1"/>
    </source>
</evidence>
<keyword evidence="11" id="KW-1185">Reference proteome</keyword>
<dbReference type="GO" id="GO:0046872">
    <property type="term" value="F:metal ion binding"/>
    <property type="evidence" value="ECO:0007669"/>
    <property type="project" value="UniProtKB-KW"/>
</dbReference>
<protein>
    <submittedName>
        <fullName evidence="10">M48 family metalloprotease</fullName>
    </submittedName>
</protein>
<evidence type="ECO:0000313" key="10">
    <source>
        <dbReference type="EMBL" id="NEN52142.1"/>
    </source>
</evidence>
<dbReference type="RefSeq" id="WP_163611820.1">
    <property type="nucleotide sequence ID" value="NZ_JAAGWB010000041.1"/>
</dbReference>
<reference evidence="10 12" key="2">
    <citation type="submission" date="2020-02" db="EMBL/GenBank/DDBJ databases">
        <title>The WGS of Modestobacter muralis DSM 100205.</title>
        <authorList>
            <person name="Jiang Z."/>
        </authorList>
    </citation>
    <scope>NUCLEOTIDE SEQUENCE [LARGE SCALE GENOMIC DNA]</scope>
    <source>
        <strain evidence="10 12">DSM 100205</strain>
    </source>
</reference>
<evidence type="ECO:0000256" key="4">
    <source>
        <dbReference type="ARBA" id="ARBA00022833"/>
    </source>
</evidence>
<evidence type="ECO:0000313" key="11">
    <source>
        <dbReference type="Proteomes" id="UP000468828"/>
    </source>
</evidence>
<sequence>MFDPLWSTARTSAGTLADDVELYVQRSLQLNAYAAGGRSIAVTSRVLDEHRAGRVSDGQVVAVLVHELGHHATGATRPVLLAMWWSAPWRASARLLTGLGSALAGRRARQGPGFESVCVAVIAVAQAALQGRWLAGGVVGAVAVYAVICPLADAWTCRRAEFAADRFAADHGGAHELASAPRTAWSVEHRLRLVATAAGNTPDSRRTDYCSRDGRQRRSRVGSPARALFPVLRQAVGAVPRRVELARRHSAWETMAGAAGSFGGTTLAADAQNDACRCCSGDMPVGRQQRSF</sequence>
<accession>A0A6P0H8U1</accession>
<evidence type="ECO:0000256" key="1">
    <source>
        <dbReference type="ARBA" id="ARBA00022670"/>
    </source>
</evidence>
<comment type="similarity">
    <text evidence="6">Belongs to the peptidase M48 family.</text>
</comment>
<evidence type="ECO:0000313" key="12">
    <source>
        <dbReference type="Proteomes" id="UP000471152"/>
    </source>
</evidence>
<dbReference type="GO" id="GO:0004222">
    <property type="term" value="F:metalloendopeptidase activity"/>
    <property type="evidence" value="ECO:0007669"/>
    <property type="project" value="InterPro"/>
</dbReference>
<evidence type="ECO:0000256" key="6">
    <source>
        <dbReference type="RuleBase" id="RU003983"/>
    </source>
</evidence>
<feature type="region of interest" description="Disordered" evidence="7">
    <location>
        <begin position="200"/>
        <end position="222"/>
    </location>
</feature>
<keyword evidence="1 6" id="KW-0645">Protease</keyword>
<keyword evidence="5 6" id="KW-0482">Metalloprotease</keyword>
<name>A0A6P0H8U1_9ACTN</name>
<comment type="caution">
    <text evidence="10">The sequence shown here is derived from an EMBL/GenBank/DDBJ whole genome shotgun (WGS) entry which is preliminary data.</text>
</comment>
<dbReference type="InterPro" id="IPR001915">
    <property type="entry name" value="Peptidase_M48"/>
</dbReference>
<keyword evidence="4 6" id="KW-0862">Zinc</keyword>
<gene>
    <name evidence="10" type="ORF">G3R41_14585</name>
    <name evidence="9" type="ORF">GCU67_13935</name>
</gene>
<dbReference type="Proteomes" id="UP000471152">
    <property type="component" value="Unassembled WGS sequence"/>
</dbReference>
<evidence type="ECO:0000256" key="7">
    <source>
        <dbReference type="SAM" id="MobiDB-lite"/>
    </source>
</evidence>
<evidence type="ECO:0000256" key="2">
    <source>
        <dbReference type="ARBA" id="ARBA00022723"/>
    </source>
</evidence>
<evidence type="ECO:0000259" key="8">
    <source>
        <dbReference type="Pfam" id="PF01435"/>
    </source>
</evidence>
<dbReference type="Gene3D" id="3.30.2010.10">
    <property type="entry name" value="Metalloproteases ('zincins'), catalytic domain"/>
    <property type="match status" value="1"/>
</dbReference>
<keyword evidence="2" id="KW-0479">Metal-binding</keyword>
<comment type="cofactor">
    <cofactor evidence="6">
        <name>Zn(2+)</name>
        <dbReference type="ChEBI" id="CHEBI:29105"/>
    </cofactor>
    <text evidence="6">Binds 1 zinc ion per subunit.</text>
</comment>
<dbReference type="AlphaFoldDB" id="A0A6P0H8U1"/>